<evidence type="ECO:0000256" key="3">
    <source>
        <dbReference type="ARBA" id="ARBA00022989"/>
    </source>
</evidence>
<keyword evidence="4 6" id="KW-0472">Membrane</keyword>
<keyword evidence="3 6" id="KW-1133">Transmembrane helix</keyword>
<dbReference type="OrthoDB" id="444631at2759"/>
<evidence type="ECO:0000313" key="9">
    <source>
        <dbReference type="Proteomes" id="UP000326198"/>
    </source>
</evidence>
<evidence type="ECO:0000256" key="1">
    <source>
        <dbReference type="ARBA" id="ARBA00004141"/>
    </source>
</evidence>
<dbReference type="InterPro" id="IPR049326">
    <property type="entry name" value="Rhodopsin_dom_fungi"/>
</dbReference>
<evidence type="ECO:0000256" key="4">
    <source>
        <dbReference type="ARBA" id="ARBA00023136"/>
    </source>
</evidence>
<keyword evidence="9" id="KW-1185">Reference proteome</keyword>
<feature type="transmembrane region" description="Helical" evidence="6">
    <location>
        <begin position="123"/>
        <end position="145"/>
    </location>
</feature>
<protein>
    <recommendedName>
        <fullName evidence="7">Rhodopsin domain-containing protein</fullName>
    </recommendedName>
</protein>
<feature type="transmembrane region" description="Helical" evidence="6">
    <location>
        <begin position="88"/>
        <end position="111"/>
    </location>
</feature>
<feature type="transmembrane region" description="Helical" evidence="6">
    <location>
        <begin position="200"/>
        <end position="220"/>
    </location>
</feature>
<evidence type="ECO:0000313" key="8">
    <source>
        <dbReference type="EMBL" id="KAE8372003.1"/>
    </source>
</evidence>
<dbReference type="InterPro" id="IPR052337">
    <property type="entry name" value="SAT4-like"/>
</dbReference>
<sequence>MSIGVPRGRHALSISIAFTCLATCATALRIYTRAFIVKQLGIDDWTIVLSLVCSWAFFGLFVGEVTYLMGEHIENIPSQILIKQMICFWATVPMYQASLICTKAAILFQYLRVFVTPRMRLACLYLITFLALYGTWTFLTAWLTCVPVRKFWDDSLHGFCFSKKGLWFSNSAVHIFTDVLILVYPMPVVQSLKLPRRQKIALAAVFAIGGFVLVTSILRFQSLLVISQSTDPTYDNPPAAMWSAVECNVAIICACLPSMRALISHLIPRVFSTRSNRYMTKQTDGNFNVTHRTQTTAIQASVADGASDLSMVDLGRPDKSSTLESPSNVQLGEIRVIRGFGRGYEDDPLDDESSVRHLVAN</sequence>
<gene>
    <name evidence="8" type="ORF">BDV26DRAFT_302326</name>
</gene>
<dbReference type="PANTHER" id="PTHR33048:SF132">
    <property type="entry name" value="MEMBRANE PROTEIN, PUTATIVE (AFU_ORTHOLOGUE AFUA_6G07820)-RELATED"/>
    <property type="match status" value="1"/>
</dbReference>
<comment type="subcellular location">
    <subcellularLocation>
        <location evidence="1">Membrane</location>
        <topology evidence="1">Multi-pass membrane protein</topology>
    </subcellularLocation>
</comment>
<organism evidence="8 9">
    <name type="scientific">Aspergillus bertholletiae</name>
    <dbReference type="NCBI Taxonomy" id="1226010"/>
    <lineage>
        <taxon>Eukaryota</taxon>
        <taxon>Fungi</taxon>
        <taxon>Dikarya</taxon>
        <taxon>Ascomycota</taxon>
        <taxon>Pezizomycotina</taxon>
        <taxon>Eurotiomycetes</taxon>
        <taxon>Eurotiomycetidae</taxon>
        <taxon>Eurotiales</taxon>
        <taxon>Aspergillaceae</taxon>
        <taxon>Aspergillus</taxon>
        <taxon>Aspergillus subgen. Circumdati</taxon>
    </lineage>
</organism>
<feature type="domain" description="Rhodopsin" evidence="7">
    <location>
        <begin position="28"/>
        <end position="264"/>
    </location>
</feature>
<feature type="transmembrane region" description="Helical" evidence="6">
    <location>
        <begin position="165"/>
        <end position="188"/>
    </location>
</feature>
<evidence type="ECO:0000256" key="5">
    <source>
        <dbReference type="ARBA" id="ARBA00038359"/>
    </source>
</evidence>
<evidence type="ECO:0000259" key="7">
    <source>
        <dbReference type="Pfam" id="PF20684"/>
    </source>
</evidence>
<dbReference type="GO" id="GO:0016020">
    <property type="term" value="C:membrane"/>
    <property type="evidence" value="ECO:0007669"/>
    <property type="project" value="UniProtKB-SubCell"/>
</dbReference>
<dbReference type="Pfam" id="PF20684">
    <property type="entry name" value="Fung_rhodopsin"/>
    <property type="match status" value="1"/>
</dbReference>
<dbReference type="EMBL" id="ML736382">
    <property type="protein sequence ID" value="KAE8372003.1"/>
    <property type="molecule type" value="Genomic_DNA"/>
</dbReference>
<reference evidence="8 9" key="1">
    <citation type="submission" date="2019-04" db="EMBL/GenBank/DDBJ databases">
        <title>Friends and foes A comparative genomics studyof 23 Aspergillus species from section Flavi.</title>
        <authorList>
            <consortium name="DOE Joint Genome Institute"/>
            <person name="Kjaerbolling I."/>
            <person name="Vesth T."/>
            <person name="Frisvad J.C."/>
            <person name="Nybo J.L."/>
            <person name="Theobald S."/>
            <person name="Kildgaard S."/>
            <person name="Isbrandt T."/>
            <person name="Kuo A."/>
            <person name="Sato A."/>
            <person name="Lyhne E.K."/>
            <person name="Kogle M.E."/>
            <person name="Wiebenga A."/>
            <person name="Kun R.S."/>
            <person name="Lubbers R.J."/>
            <person name="Makela M.R."/>
            <person name="Barry K."/>
            <person name="Chovatia M."/>
            <person name="Clum A."/>
            <person name="Daum C."/>
            <person name="Haridas S."/>
            <person name="He G."/>
            <person name="LaButti K."/>
            <person name="Lipzen A."/>
            <person name="Mondo S."/>
            <person name="Riley R."/>
            <person name="Salamov A."/>
            <person name="Simmons B.A."/>
            <person name="Magnuson J.K."/>
            <person name="Henrissat B."/>
            <person name="Mortensen U.H."/>
            <person name="Larsen T.O."/>
            <person name="Devries R.P."/>
            <person name="Grigoriev I.V."/>
            <person name="Machida M."/>
            <person name="Baker S.E."/>
            <person name="Andersen M.R."/>
        </authorList>
    </citation>
    <scope>NUCLEOTIDE SEQUENCE [LARGE SCALE GENOMIC DNA]</scope>
    <source>
        <strain evidence="8 9">IBT 29228</strain>
    </source>
</reference>
<accession>A0A5N7AQJ8</accession>
<name>A0A5N7AQJ8_9EURO</name>
<feature type="transmembrane region" description="Helical" evidence="6">
    <location>
        <begin position="12"/>
        <end position="32"/>
    </location>
</feature>
<proteinExistence type="inferred from homology"/>
<evidence type="ECO:0000256" key="6">
    <source>
        <dbReference type="SAM" id="Phobius"/>
    </source>
</evidence>
<keyword evidence="2 6" id="KW-0812">Transmembrane</keyword>
<feature type="transmembrane region" description="Helical" evidence="6">
    <location>
        <begin position="44"/>
        <end position="68"/>
    </location>
</feature>
<comment type="similarity">
    <text evidence="5">Belongs to the SAT4 family.</text>
</comment>
<feature type="transmembrane region" description="Helical" evidence="6">
    <location>
        <begin position="240"/>
        <end position="259"/>
    </location>
</feature>
<dbReference type="PANTHER" id="PTHR33048">
    <property type="entry name" value="PTH11-LIKE INTEGRAL MEMBRANE PROTEIN (AFU_ORTHOLOGUE AFUA_5G11245)"/>
    <property type="match status" value="1"/>
</dbReference>
<dbReference type="Proteomes" id="UP000326198">
    <property type="component" value="Unassembled WGS sequence"/>
</dbReference>
<evidence type="ECO:0000256" key="2">
    <source>
        <dbReference type="ARBA" id="ARBA00022692"/>
    </source>
</evidence>
<dbReference type="AlphaFoldDB" id="A0A5N7AQJ8"/>